<reference evidence="2" key="1">
    <citation type="submission" date="2021-02" db="EMBL/GenBank/DDBJ databases">
        <title>Genome sequence Cadophora malorum strain M34.</title>
        <authorList>
            <person name="Stefanovic E."/>
            <person name="Vu D."/>
            <person name="Scully C."/>
            <person name="Dijksterhuis J."/>
            <person name="Roader J."/>
            <person name="Houbraken J."/>
        </authorList>
    </citation>
    <scope>NUCLEOTIDE SEQUENCE</scope>
    <source>
        <strain evidence="2">M34</strain>
    </source>
</reference>
<evidence type="ECO:0000313" key="2">
    <source>
        <dbReference type="EMBL" id="KAG4423811.1"/>
    </source>
</evidence>
<name>A0A8H7WFH3_9HELO</name>
<dbReference type="EMBL" id="JAFJYH010000029">
    <property type="protein sequence ID" value="KAG4423811.1"/>
    <property type="molecule type" value="Genomic_DNA"/>
</dbReference>
<keyword evidence="3" id="KW-1185">Reference proteome</keyword>
<keyword evidence="1" id="KW-1133">Transmembrane helix</keyword>
<dbReference type="AlphaFoldDB" id="A0A8H7WFH3"/>
<accession>A0A8H7WFH3</accession>
<dbReference type="Proteomes" id="UP000664132">
    <property type="component" value="Unassembled WGS sequence"/>
</dbReference>
<organism evidence="2 3">
    <name type="scientific">Cadophora malorum</name>
    <dbReference type="NCBI Taxonomy" id="108018"/>
    <lineage>
        <taxon>Eukaryota</taxon>
        <taxon>Fungi</taxon>
        <taxon>Dikarya</taxon>
        <taxon>Ascomycota</taxon>
        <taxon>Pezizomycotina</taxon>
        <taxon>Leotiomycetes</taxon>
        <taxon>Helotiales</taxon>
        <taxon>Ploettnerulaceae</taxon>
        <taxon>Cadophora</taxon>
    </lineage>
</organism>
<sequence length="103" mass="11283">MSQGEKPLTYRLNSSPSVLWLQATTRSNPILSGPQHEFARVESGKNTGSFGGRLDLAIVYIEQAFALFLTTNPSFKAICLKMVIAMFFAMLFTCKVAASAKAF</sequence>
<feature type="transmembrane region" description="Helical" evidence="1">
    <location>
        <begin position="78"/>
        <end position="98"/>
    </location>
</feature>
<evidence type="ECO:0000313" key="3">
    <source>
        <dbReference type="Proteomes" id="UP000664132"/>
    </source>
</evidence>
<protein>
    <submittedName>
        <fullName evidence="2">Uncharacterized protein</fullName>
    </submittedName>
</protein>
<comment type="caution">
    <text evidence="2">The sequence shown here is derived from an EMBL/GenBank/DDBJ whole genome shotgun (WGS) entry which is preliminary data.</text>
</comment>
<proteinExistence type="predicted"/>
<evidence type="ECO:0000256" key="1">
    <source>
        <dbReference type="SAM" id="Phobius"/>
    </source>
</evidence>
<gene>
    <name evidence="2" type="ORF">IFR04_003107</name>
</gene>
<keyword evidence="1" id="KW-0812">Transmembrane</keyword>
<keyword evidence="1" id="KW-0472">Membrane</keyword>